<comment type="subcellular location">
    <subcellularLocation>
        <location evidence="1">Membrane</location>
        <topology evidence="1">Multi-pass membrane protein</topology>
    </subcellularLocation>
</comment>
<dbReference type="InterPro" id="IPR050277">
    <property type="entry name" value="Sodium:Solute_Symporter"/>
</dbReference>
<dbReference type="Pfam" id="PF00474">
    <property type="entry name" value="SSF"/>
    <property type="match status" value="1"/>
</dbReference>
<dbReference type="CDD" id="cd10322">
    <property type="entry name" value="SLC5sbd"/>
    <property type="match status" value="1"/>
</dbReference>
<evidence type="ECO:0000256" key="6">
    <source>
        <dbReference type="ARBA" id="ARBA00023136"/>
    </source>
</evidence>
<name>A0A381R2T5_9ZZZZ</name>
<dbReference type="InterPro" id="IPR001734">
    <property type="entry name" value="Na/solute_symporter"/>
</dbReference>
<dbReference type="PANTHER" id="PTHR48086:SF7">
    <property type="entry name" value="SODIUM-SOLUTE SYMPORTER-RELATED"/>
    <property type="match status" value="1"/>
</dbReference>
<dbReference type="PANTHER" id="PTHR48086">
    <property type="entry name" value="SODIUM/PROLINE SYMPORTER-RELATED"/>
    <property type="match status" value="1"/>
</dbReference>
<feature type="transmembrane region" description="Helical" evidence="7">
    <location>
        <begin position="436"/>
        <end position="454"/>
    </location>
</feature>
<feature type="transmembrane region" description="Helical" evidence="7">
    <location>
        <begin position="406"/>
        <end position="424"/>
    </location>
</feature>
<evidence type="ECO:0000256" key="3">
    <source>
        <dbReference type="ARBA" id="ARBA00022448"/>
    </source>
</evidence>
<keyword evidence="3" id="KW-0813">Transport</keyword>
<keyword evidence="4 7" id="KW-0812">Transmembrane</keyword>
<evidence type="ECO:0000313" key="8">
    <source>
        <dbReference type="EMBL" id="SUZ86046.1"/>
    </source>
</evidence>
<dbReference type="InterPro" id="IPR038377">
    <property type="entry name" value="Na/Glc_symporter_sf"/>
</dbReference>
<feature type="transmembrane region" description="Helical" evidence="7">
    <location>
        <begin position="65"/>
        <end position="84"/>
    </location>
</feature>
<feature type="transmembrane region" description="Helical" evidence="7">
    <location>
        <begin position="255"/>
        <end position="276"/>
    </location>
</feature>
<dbReference type="PROSITE" id="PS50283">
    <property type="entry name" value="NA_SOLUT_SYMP_3"/>
    <property type="match status" value="1"/>
</dbReference>
<accession>A0A381R2T5</accession>
<feature type="transmembrane region" description="Helical" evidence="7">
    <location>
        <begin position="380"/>
        <end position="399"/>
    </location>
</feature>
<gene>
    <name evidence="8" type="ORF">METZ01_LOCUS38900</name>
</gene>
<dbReference type="GO" id="GO:0022857">
    <property type="term" value="F:transmembrane transporter activity"/>
    <property type="evidence" value="ECO:0007669"/>
    <property type="project" value="InterPro"/>
</dbReference>
<sequence length="462" mass="47953">MLLYAGVLLAIGVWSGRRVGTTSDFFVAGRRLGPGLIFATLLAINIGAGSTVGAAGLGYRDGLSASWWVGSAGIGSIALAFWIGPRLRQLAAAHNLRTVGDFLEHRYGREARATITILLWVGTLFILAAQLMAMGFVLGAVSGLDRWIGSLIGGIVVTVYFTAGGLLTSVVVNTVQLVVLLTGFVVIFPMILTSVGGFPQLLADTHEIEGYWNIWQGGGSGWFYLATLGPSFICSPGIVQRVYAASDDRAVKLGVGLNGLALLICAAAPALLGMMARTVVPDLTDQTLNFALPTLLIETLPPLLGALGLAAIFSAEISSADAILFMLATSLSRDLYGRFINPDASDARVLQVARGAAVAGGTAGTILSIAFNSIVSALTFFYTLLTVSLFVPLVVGLYVRRIRTSEALASTVAGTAVAGFLQLTTDGNGLAGMTPSMLGLGAALTAAVIAGVITRNRPVEMS</sequence>
<evidence type="ECO:0008006" key="9">
    <source>
        <dbReference type="Google" id="ProtNLM"/>
    </source>
</evidence>
<evidence type="ECO:0000256" key="1">
    <source>
        <dbReference type="ARBA" id="ARBA00004141"/>
    </source>
</evidence>
<organism evidence="8">
    <name type="scientific">marine metagenome</name>
    <dbReference type="NCBI Taxonomy" id="408172"/>
    <lineage>
        <taxon>unclassified sequences</taxon>
        <taxon>metagenomes</taxon>
        <taxon>ecological metagenomes</taxon>
    </lineage>
</organism>
<evidence type="ECO:0000256" key="4">
    <source>
        <dbReference type="ARBA" id="ARBA00022692"/>
    </source>
</evidence>
<keyword evidence="5 7" id="KW-1133">Transmembrane helix</keyword>
<evidence type="ECO:0000256" key="7">
    <source>
        <dbReference type="SAM" id="Phobius"/>
    </source>
</evidence>
<evidence type="ECO:0000256" key="2">
    <source>
        <dbReference type="ARBA" id="ARBA00006434"/>
    </source>
</evidence>
<protein>
    <recommendedName>
        <fullName evidence="9">Sodium:solute symporter</fullName>
    </recommendedName>
</protein>
<evidence type="ECO:0000256" key="5">
    <source>
        <dbReference type="ARBA" id="ARBA00022989"/>
    </source>
</evidence>
<proteinExistence type="inferred from homology"/>
<feature type="transmembrane region" description="Helical" evidence="7">
    <location>
        <begin position="177"/>
        <end position="202"/>
    </location>
</feature>
<dbReference type="AlphaFoldDB" id="A0A381R2T5"/>
<feature type="transmembrane region" description="Helical" evidence="7">
    <location>
        <begin position="222"/>
        <end position="243"/>
    </location>
</feature>
<feature type="transmembrane region" description="Helical" evidence="7">
    <location>
        <begin position="147"/>
        <end position="170"/>
    </location>
</feature>
<comment type="similarity">
    <text evidence="2">Belongs to the sodium:solute symporter (SSF) (TC 2.A.21) family.</text>
</comment>
<feature type="transmembrane region" description="Helical" evidence="7">
    <location>
        <begin position="36"/>
        <end position="59"/>
    </location>
</feature>
<keyword evidence="6 7" id="KW-0472">Membrane</keyword>
<feature type="transmembrane region" description="Helical" evidence="7">
    <location>
        <begin position="352"/>
        <end position="374"/>
    </location>
</feature>
<dbReference type="GO" id="GO:0005886">
    <property type="term" value="C:plasma membrane"/>
    <property type="evidence" value="ECO:0007669"/>
    <property type="project" value="TreeGrafter"/>
</dbReference>
<dbReference type="Gene3D" id="1.20.1730.10">
    <property type="entry name" value="Sodium/glucose cotransporter"/>
    <property type="match status" value="1"/>
</dbReference>
<feature type="transmembrane region" description="Helical" evidence="7">
    <location>
        <begin position="117"/>
        <end position="141"/>
    </location>
</feature>
<reference evidence="8" key="1">
    <citation type="submission" date="2018-05" db="EMBL/GenBank/DDBJ databases">
        <authorList>
            <person name="Lanie J.A."/>
            <person name="Ng W.-L."/>
            <person name="Kazmierczak K.M."/>
            <person name="Andrzejewski T.M."/>
            <person name="Davidsen T.M."/>
            <person name="Wayne K.J."/>
            <person name="Tettelin H."/>
            <person name="Glass J.I."/>
            <person name="Rusch D."/>
            <person name="Podicherti R."/>
            <person name="Tsui H.-C.T."/>
            <person name="Winkler M.E."/>
        </authorList>
    </citation>
    <scope>NUCLEOTIDE SEQUENCE</scope>
</reference>
<dbReference type="EMBL" id="UINC01001662">
    <property type="protein sequence ID" value="SUZ86046.1"/>
    <property type="molecule type" value="Genomic_DNA"/>
</dbReference>